<dbReference type="InterPro" id="IPR052895">
    <property type="entry name" value="HetReg/Transcr_Mod"/>
</dbReference>
<dbReference type="OrthoDB" id="3553147at2759"/>
<protein>
    <recommendedName>
        <fullName evidence="3">Heterokaryon incompatibility domain-containing protein</fullName>
    </recommendedName>
</protein>
<name>A0A6A6ULW8_9PEZI</name>
<dbReference type="AlphaFoldDB" id="A0A6A6ULW8"/>
<dbReference type="EMBL" id="MU004231">
    <property type="protein sequence ID" value="KAF2672780.1"/>
    <property type="molecule type" value="Genomic_DNA"/>
</dbReference>
<organism evidence="1 2">
    <name type="scientific">Microthyrium microscopicum</name>
    <dbReference type="NCBI Taxonomy" id="703497"/>
    <lineage>
        <taxon>Eukaryota</taxon>
        <taxon>Fungi</taxon>
        <taxon>Dikarya</taxon>
        <taxon>Ascomycota</taxon>
        <taxon>Pezizomycotina</taxon>
        <taxon>Dothideomycetes</taxon>
        <taxon>Dothideomycetes incertae sedis</taxon>
        <taxon>Microthyriales</taxon>
        <taxon>Microthyriaceae</taxon>
        <taxon>Microthyrium</taxon>
    </lineage>
</organism>
<evidence type="ECO:0000313" key="1">
    <source>
        <dbReference type="EMBL" id="KAF2672780.1"/>
    </source>
</evidence>
<dbReference type="PANTHER" id="PTHR24148:SF64">
    <property type="entry name" value="HETEROKARYON INCOMPATIBILITY DOMAIN-CONTAINING PROTEIN"/>
    <property type="match status" value="1"/>
</dbReference>
<dbReference type="Proteomes" id="UP000799302">
    <property type="component" value="Unassembled WGS sequence"/>
</dbReference>
<accession>A0A6A6ULW8</accession>
<proteinExistence type="predicted"/>
<evidence type="ECO:0000313" key="2">
    <source>
        <dbReference type="Proteomes" id="UP000799302"/>
    </source>
</evidence>
<gene>
    <name evidence="1" type="ORF">BT63DRAFT_420989</name>
</gene>
<dbReference type="PANTHER" id="PTHR24148">
    <property type="entry name" value="ANKYRIN REPEAT DOMAIN-CONTAINING PROTEIN 39 HOMOLOG-RELATED"/>
    <property type="match status" value="1"/>
</dbReference>
<reference evidence="1" key="1">
    <citation type="journal article" date="2020" name="Stud. Mycol.">
        <title>101 Dothideomycetes genomes: a test case for predicting lifestyles and emergence of pathogens.</title>
        <authorList>
            <person name="Haridas S."/>
            <person name="Albert R."/>
            <person name="Binder M."/>
            <person name="Bloem J."/>
            <person name="Labutti K."/>
            <person name="Salamov A."/>
            <person name="Andreopoulos B."/>
            <person name="Baker S."/>
            <person name="Barry K."/>
            <person name="Bills G."/>
            <person name="Bluhm B."/>
            <person name="Cannon C."/>
            <person name="Castanera R."/>
            <person name="Culley D."/>
            <person name="Daum C."/>
            <person name="Ezra D."/>
            <person name="Gonzalez J."/>
            <person name="Henrissat B."/>
            <person name="Kuo A."/>
            <person name="Liang C."/>
            <person name="Lipzen A."/>
            <person name="Lutzoni F."/>
            <person name="Magnuson J."/>
            <person name="Mondo S."/>
            <person name="Nolan M."/>
            <person name="Ohm R."/>
            <person name="Pangilinan J."/>
            <person name="Park H.-J."/>
            <person name="Ramirez L."/>
            <person name="Alfaro M."/>
            <person name="Sun H."/>
            <person name="Tritt A."/>
            <person name="Yoshinaga Y."/>
            <person name="Zwiers L.-H."/>
            <person name="Turgeon B."/>
            <person name="Goodwin S."/>
            <person name="Spatafora J."/>
            <person name="Crous P."/>
            <person name="Grigoriev I."/>
        </authorList>
    </citation>
    <scope>NUCLEOTIDE SEQUENCE</scope>
    <source>
        <strain evidence="1">CBS 115976</strain>
    </source>
</reference>
<evidence type="ECO:0008006" key="3">
    <source>
        <dbReference type="Google" id="ProtNLM"/>
    </source>
</evidence>
<dbReference type="Pfam" id="PF26639">
    <property type="entry name" value="Het-6_barrel"/>
    <property type="match status" value="1"/>
</dbReference>
<sequence length="374" mass="41922">MPKLPFNYAARRMLFQRRKYQNRLEGYSSCTLGALLQELYGVEEWTSSLQTSRAVDRIYGLLGIAQDTEVLNLVPDYSRDTEWVYTDAAGKMLQRGEFGLLSLAQHATQPSLLPSWVPDWRLPMKAPVAKRSLSPVFRPFGNIEIVCPSPQPNDFRVLEIAGTAVDEIEQVGLPLGYSYQQTTAENLQHVQCYLSQIQAFCRQSASLATGLYGDSDRWMEDAFWRIPIGDLANPTPGQYTMVRATETSFTYHQSLLKVIAVSNEAKDSTVGNEEPTKLAAVRSAEFGKYEQYLFGVVNKAGQAPFITKRGYVGIGPPNMAAEDIICIFYGAHVPYVLRPVEDGRYTLIGETYVYGIMDGEFMIDSPKKDIFLVV</sequence>
<keyword evidence="2" id="KW-1185">Reference proteome</keyword>